<dbReference type="AlphaFoldDB" id="A0A3B1AQ20"/>
<gene>
    <name evidence="6" type="ORF">MNBD_ALPHA03-1657</name>
</gene>
<dbReference type="Pfam" id="PF14520">
    <property type="entry name" value="HHH_5"/>
    <property type="match status" value="1"/>
</dbReference>
<dbReference type="GO" id="GO:0006310">
    <property type="term" value="P:DNA recombination"/>
    <property type="evidence" value="ECO:0007669"/>
    <property type="project" value="InterPro"/>
</dbReference>
<keyword evidence="3" id="KW-0238">DNA-binding</keyword>
<dbReference type="EC" id="3.6.4.12" evidence="6"/>
<dbReference type="GO" id="GO:0005524">
    <property type="term" value="F:ATP binding"/>
    <property type="evidence" value="ECO:0007669"/>
    <property type="project" value="InterPro"/>
</dbReference>
<keyword evidence="4" id="KW-0234">DNA repair</keyword>
<dbReference type="Pfam" id="PF07499">
    <property type="entry name" value="RuvA_C"/>
    <property type="match status" value="1"/>
</dbReference>
<dbReference type="InterPro" id="IPR036267">
    <property type="entry name" value="RuvA_C_sf"/>
</dbReference>
<dbReference type="SUPFAM" id="SSF50249">
    <property type="entry name" value="Nucleic acid-binding proteins"/>
    <property type="match status" value="1"/>
</dbReference>
<dbReference type="Gene3D" id="2.40.50.140">
    <property type="entry name" value="Nucleic acid-binding proteins"/>
    <property type="match status" value="1"/>
</dbReference>
<feature type="domain" description="Helix-hairpin-helix DNA-binding motif class 1" evidence="5">
    <location>
        <begin position="108"/>
        <end position="127"/>
    </location>
</feature>
<dbReference type="EMBL" id="UOFW01000148">
    <property type="protein sequence ID" value="VAX05832.1"/>
    <property type="molecule type" value="Genomic_DNA"/>
</dbReference>
<proteinExistence type="inferred from homology"/>
<reference evidence="6" key="1">
    <citation type="submission" date="2018-06" db="EMBL/GenBank/DDBJ databases">
        <authorList>
            <person name="Zhirakovskaya E."/>
        </authorList>
    </citation>
    <scope>NUCLEOTIDE SEQUENCE</scope>
</reference>
<dbReference type="SMART" id="SM00278">
    <property type="entry name" value="HhH1"/>
    <property type="match status" value="3"/>
</dbReference>
<dbReference type="GO" id="GO:0003677">
    <property type="term" value="F:DNA binding"/>
    <property type="evidence" value="ECO:0007669"/>
    <property type="project" value="UniProtKB-KW"/>
</dbReference>
<name>A0A3B1AQ20_9ZZZZ</name>
<accession>A0A3B1AQ20</accession>
<dbReference type="InterPro" id="IPR010994">
    <property type="entry name" value="RuvA_2-like"/>
</dbReference>
<dbReference type="SUPFAM" id="SSF46929">
    <property type="entry name" value="DNA helicase RuvA subunit, C-terminal domain"/>
    <property type="match status" value="1"/>
</dbReference>
<keyword evidence="6" id="KW-0378">Hydrolase</keyword>
<sequence>MIAKLKGLVDSIGENFCVIDVNGVGYLVFCSGRTLGNLPGLGEATILMIETHVREDHIHLFGFSSELEKDWFKLLQSVQGVGAKVALAILSAIAIDELSNSIAAQDKTVVGRASGVGPKLATRIITELKDKVAKFALPSPKTDIKSAAVPGRSEGAANIQDAVSGLVNLGYRQTEAYLAVSNAARSNEGASMSDLIRLGLKELSQ</sequence>
<keyword evidence="6" id="KW-0547">Nucleotide-binding</keyword>
<feature type="domain" description="Helix-hairpin-helix DNA-binding motif class 1" evidence="5">
    <location>
        <begin position="73"/>
        <end position="92"/>
    </location>
</feature>
<dbReference type="HAMAP" id="MF_00031">
    <property type="entry name" value="DNA_HJ_migration_RuvA"/>
    <property type="match status" value="1"/>
</dbReference>
<organism evidence="6">
    <name type="scientific">hydrothermal vent metagenome</name>
    <dbReference type="NCBI Taxonomy" id="652676"/>
    <lineage>
        <taxon>unclassified sequences</taxon>
        <taxon>metagenomes</taxon>
        <taxon>ecological metagenomes</taxon>
    </lineage>
</organism>
<dbReference type="SUPFAM" id="SSF47781">
    <property type="entry name" value="RuvA domain 2-like"/>
    <property type="match status" value="1"/>
</dbReference>
<feature type="domain" description="Helix-hairpin-helix DNA-binding motif class 1" evidence="5">
    <location>
        <begin position="33"/>
        <end position="52"/>
    </location>
</feature>
<dbReference type="GO" id="GO:0006281">
    <property type="term" value="P:DNA repair"/>
    <property type="evidence" value="ECO:0007669"/>
    <property type="project" value="UniProtKB-KW"/>
</dbReference>
<dbReference type="InterPro" id="IPR012340">
    <property type="entry name" value="NA-bd_OB-fold"/>
</dbReference>
<protein>
    <submittedName>
        <fullName evidence="6">Holliday junction ATP-dependent DNA helicase RuvA</fullName>
        <ecNumber evidence="6">3.6.4.12</ecNumber>
    </submittedName>
</protein>
<evidence type="ECO:0000259" key="5">
    <source>
        <dbReference type="SMART" id="SM00278"/>
    </source>
</evidence>
<keyword evidence="1" id="KW-0963">Cytoplasm</keyword>
<dbReference type="GO" id="GO:0009379">
    <property type="term" value="C:Holliday junction helicase complex"/>
    <property type="evidence" value="ECO:0007669"/>
    <property type="project" value="InterPro"/>
</dbReference>
<evidence type="ECO:0000256" key="1">
    <source>
        <dbReference type="ARBA" id="ARBA00022490"/>
    </source>
</evidence>
<dbReference type="Gene3D" id="1.10.8.10">
    <property type="entry name" value="DNA helicase RuvA subunit, C-terminal domain"/>
    <property type="match status" value="1"/>
</dbReference>
<dbReference type="CDD" id="cd14332">
    <property type="entry name" value="UBA_RuvA_C"/>
    <property type="match status" value="1"/>
</dbReference>
<keyword evidence="6" id="KW-0067">ATP-binding</keyword>
<dbReference type="InterPro" id="IPR011114">
    <property type="entry name" value="RuvA_C"/>
</dbReference>
<dbReference type="Pfam" id="PF01330">
    <property type="entry name" value="RuvA_N"/>
    <property type="match status" value="1"/>
</dbReference>
<dbReference type="InterPro" id="IPR003583">
    <property type="entry name" value="Hlx-hairpin-Hlx_DNA-bd_motif"/>
</dbReference>
<dbReference type="GO" id="GO:0016787">
    <property type="term" value="F:hydrolase activity"/>
    <property type="evidence" value="ECO:0007669"/>
    <property type="project" value="UniProtKB-KW"/>
</dbReference>
<dbReference type="InterPro" id="IPR000085">
    <property type="entry name" value="RuvA"/>
</dbReference>
<dbReference type="GO" id="GO:0009378">
    <property type="term" value="F:four-way junction helicase activity"/>
    <property type="evidence" value="ECO:0007669"/>
    <property type="project" value="InterPro"/>
</dbReference>
<evidence type="ECO:0000256" key="2">
    <source>
        <dbReference type="ARBA" id="ARBA00022763"/>
    </source>
</evidence>
<evidence type="ECO:0000256" key="4">
    <source>
        <dbReference type="ARBA" id="ARBA00023204"/>
    </source>
</evidence>
<keyword evidence="6" id="KW-0347">Helicase</keyword>
<evidence type="ECO:0000313" key="6">
    <source>
        <dbReference type="EMBL" id="VAX05832.1"/>
    </source>
</evidence>
<evidence type="ECO:0000256" key="3">
    <source>
        <dbReference type="ARBA" id="ARBA00023125"/>
    </source>
</evidence>
<dbReference type="NCBIfam" id="TIGR00084">
    <property type="entry name" value="ruvA"/>
    <property type="match status" value="1"/>
</dbReference>
<keyword evidence="2" id="KW-0227">DNA damage</keyword>
<dbReference type="Gene3D" id="1.10.150.20">
    <property type="entry name" value="5' to 3' exonuclease, C-terminal subdomain"/>
    <property type="match status" value="1"/>
</dbReference>
<dbReference type="InterPro" id="IPR013849">
    <property type="entry name" value="DNA_helicase_Holl-junc_RuvA_I"/>
</dbReference>